<reference evidence="1" key="1">
    <citation type="submission" date="2021-03" db="EMBL/GenBank/DDBJ databases">
        <authorList>
            <consortium name="DOE Joint Genome Institute"/>
            <person name="Ahrendt S."/>
            <person name="Looney B.P."/>
            <person name="Miyauchi S."/>
            <person name="Morin E."/>
            <person name="Drula E."/>
            <person name="Courty P.E."/>
            <person name="Chicoki N."/>
            <person name="Fauchery L."/>
            <person name="Kohler A."/>
            <person name="Kuo A."/>
            <person name="Labutti K."/>
            <person name="Pangilinan J."/>
            <person name="Lipzen A."/>
            <person name="Riley R."/>
            <person name="Andreopoulos W."/>
            <person name="He G."/>
            <person name="Johnson J."/>
            <person name="Barry K.W."/>
            <person name="Grigoriev I.V."/>
            <person name="Nagy L."/>
            <person name="Hibbett D."/>
            <person name="Henrissat B."/>
            <person name="Matheny P.B."/>
            <person name="Labbe J."/>
            <person name="Martin F."/>
        </authorList>
    </citation>
    <scope>NUCLEOTIDE SEQUENCE</scope>
    <source>
        <strain evidence="1">HHB10654</strain>
    </source>
</reference>
<organism evidence="1 2">
    <name type="scientific">Artomyces pyxidatus</name>
    <dbReference type="NCBI Taxonomy" id="48021"/>
    <lineage>
        <taxon>Eukaryota</taxon>
        <taxon>Fungi</taxon>
        <taxon>Dikarya</taxon>
        <taxon>Basidiomycota</taxon>
        <taxon>Agaricomycotina</taxon>
        <taxon>Agaricomycetes</taxon>
        <taxon>Russulales</taxon>
        <taxon>Auriscalpiaceae</taxon>
        <taxon>Artomyces</taxon>
    </lineage>
</organism>
<sequence>MAKSKKSQTTRQPKASKLSPRDEKAAFASGAAAYVTTDGPPLAAAASQSAPSKGKGKATSLGNKIKSALRSLSRSPSVFSDSEGRGGSPEAHLTTSGDAPWAIPDSPQPERVDGEALSPIVPESSAADAPMSAQSESTFPSVRDFDVADPQWPRKMLAALMREHEIREAEVQDAHTALMQTVQDSLSLKADQKEEREKWTVVLDAMKAVDPETADVIADFAQQMIDREVRAVKDAIVPVELKTGADELHLSQKLGEVPTSGHADEKHSS</sequence>
<comment type="caution">
    <text evidence="1">The sequence shown here is derived from an EMBL/GenBank/DDBJ whole genome shotgun (WGS) entry which is preliminary data.</text>
</comment>
<dbReference type="Proteomes" id="UP000814140">
    <property type="component" value="Unassembled WGS sequence"/>
</dbReference>
<evidence type="ECO:0000313" key="2">
    <source>
        <dbReference type="Proteomes" id="UP000814140"/>
    </source>
</evidence>
<gene>
    <name evidence="1" type="ORF">BV25DRAFT_749881</name>
</gene>
<name>A0ACB8SZ21_9AGAM</name>
<dbReference type="EMBL" id="MU277211">
    <property type="protein sequence ID" value="KAI0061768.1"/>
    <property type="molecule type" value="Genomic_DNA"/>
</dbReference>
<reference evidence="1" key="2">
    <citation type="journal article" date="2022" name="New Phytol.">
        <title>Evolutionary transition to the ectomycorrhizal habit in the genomes of a hyperdiverse lineage of mushroom-forming fungi.</title>
        <authorList>
            <person name="Looney B."/>
            <person name="Miyauchi S."/>
            <person name="Morin E."/>
            <person name="Drula E."/>
            <person name="Courty P.E."/>
            <person name="Kohler A."/>
            <person name="Kuo A."/>
            <person name="LaButti K."/>
            <person name="Pangilinan J."/>
            <person name="Lipzen A."/>
            <person name="Riley R."/>
            <person name="Andreopoulos W."/>
            <person name="He G."/>
            <person name="Johnson J."/>
            <person name="Nolan M."/>
            <person name="Tritt A."/>
            <person name="Barry K.W."/>
            <person name="Grigoriev I.V."/>
            <person name="Nagy L.G."/>
            <person name="Hibbett D."/>
            <person name="Henrissat B."/>
            <person name="Matheny P.B."/>
            <person name="Labbe J."/>
            <person name="Martin F.M."/>
        </authorList>
    </citation>
    <scope>NUCLEOTIDE SEQUENCE</scope>
    <source>
        <strain evidence="1">HHB10654</strain>
    </source>
</reference>
<protein>
    <submittedName>
        <fullName evidence="1">Uncharacterized protein</fullName>
    </submittedName>
</protein>
<accession>A0ACB8SZ21</accession>
<proteinExistence type="predicted"/>
<evidence type="ECO:0000313" key="1">
    <source>
        <dbReference type="EMBL" id="KAI0061768.1"/>
    </source>
</evidence>
<keyword evidence="2" id="KW-1185">Reference proteome</keyword>